<dbReference type="STRING" id="84035.SAMN05660742_10773"/>
<comment type="similarity">
    <text evidence="2 8">Belongs to the PHP hydrolase family. HisK subfamily.</text>
</comment>
<dbReference type="InterPro" id="IPR004013">
    <property type="entry name" value="PHP_dom"/>
</dbReference>
<dbReference type="SUPFAM" id="SSF89550">
    <property type="entry name" value="PHP domain-like"/>
    <property type="match status" value="1"/>
</dbReference>
<protein>
    <recommendedName>
        <fullName evidence="3 8">Histidinol-phosphatase</fullName>
        <shortName evidence="8">HolPase</shortName>
        <ecNumber evidence="3 8">3.1.3.15</ecNumber>
    </recommendedName>
</protein>
<evidence type="ECO:0000256" key="1">
    <source>
        <dbReference type="ARBA" id="ARBA00004970"/>
    </source>
</evidence>
<proteinExistence type="inferred from homology"/>
<dbReference type="PANTHER" id="PTHR21039">
    <property type="entry name" value="HISTIDINOL PHOSPHATASE-RELATED"/>
    <property type="match status" value="1"/>
</dbReference>
<evidence type="ECO:0000313" key="10">
    <source>
        <dbReference type="EMBL" id="SEJ42200.1"/>
    </source>
</evidence>
<gene>
    <name evidence="10" type="ORF">SAMN05660742_10773</name>
</gene>
<dbReference type="GO" id="GO:0004401">
    <property type="term" value="F:histidinol-phosphatase activity"/>
    <property type="evidence" value="ECO:0007669"/>
    <property type="project" value="UniProtKB-UniRule"/>
</dbReference>
<reference evidence="10 11" key="1">
    <citation type="submission" date="2016-10" db="EMBL/GenBank/DDBJ databases">
        <authorList>
            <person name="de Groot N.N."/>
        </authorList>
    </citation>
    <scope>NUCLEOTIDE SEQUENCE [LARGE SCALE GENOMIC DNA]</scope>
    <source>
        <strain evidence="10 11">DSM 2179</strain>
    </source>
</reference>
<keyword evidence="4 8" id="KW-0028">Amino-acid biosynthesis</keyword>
<dbReference type="EC" id="3.1.3.15" evidence="3 8"/>
<keyword evidence="5 8" id="KW-0378">Hydrolase</keyword>
<dbReference type="GO" id="GO:0000105">
    <property type="term" value="P:L-histidine biosynthetic process"/>
    <property type="evidence" value="ECO:0007669"/>
    <property type="project" value="UniProtKB-UniRule"/>
</dbReference>
<accession>A0A1H6YY44</accession>
<dbReference type="EMBL" id="FNZK01000007">
    <property type="protein sequence ID" value="SEJ42200.1"/>
    <property type="molecule type" value="Genomic_DNA"/>
</dbReference>
<dbReference type="PANTHER" id="PTHR21039:SF0">
    <property type="entry name" value="HISTIDINOL-PHOSPHATASE"/>
    <property type="match status" value="1"/>
</dbReference>
<evidence type="ECO:0000256" key="7">
    <source>
        <dbReference type="ARBA" id="ARBA00049158"/>
    </source>
</evidence>
<dbReference type="CDD" id="cd12110">
    <property type="entry name" value="PHP_HisPPase_Hisj_like"/>
    <property type="match status" value="1"/>
</dbReference>
<evidence type="ECO:0000256" key="3">
    <source>
        <dbReference type="ARBA" id="ARBA00013085"/>
    </source>
</evidence>
<dbReference type="InterPro" id="IPR010140">
    <property type="entry name" value="Histidinol_P_phosphatase_HisJ"/>
</dbReference>
<dbReference type="Gene3D" id="3.20.20.140">
    <property type="entry name" value="Metal-dependent hydrolases"/>
    <property type="match status" value="1"/>
</dbReference>
<evidence type="ECO:0000256" key="6">
    <source>
        <dbReference type="ARBA" id="ARBA00023102"/>
    </source>
</evidence>
<dbReference type="Proteomes" id="UP000199662">
    <property type="component" value="Unassembled WGS sequence"/>
</dbReference>
<dbReference type="AlphaFoldDB" id="A0A1H6YY44"/>
<organism evidence="10 11">
    <name type="scientific">Propionispira arboris</name>
    <dbReference type="NCBI Taxonomy" id="84035"/>
    <lineage>
        <taxon>Bacteria</taxon>
        <taxon>Bacillati</taxon>
        <taxon>Bacillota</taxon>
        <taxon>Negativicutes</taxon>
        <taxon>Selenomonadales</taxon>
        <taxon>Selenomonadaceae</taxon>
        <taxon>Propionispira</taxon>
    </lineage>
</organism>
<dbReference type="Pfam" id="PF02811">
    <property type="entry name" value="PHP"/>
    <property type="match status" value="1"/>
</dbReference>
<comment type="catalytic activity">
    <reaction evidence="7 8">
        <text>L-histidinol phosphate + H2O = L-histidinol + phosphate</text>
        <dbReference type="Rhea" id="RHEA:14465"/>
        <dbReference type="ChEBI" id="CHEBI:15377"/>
        <dbReference type="ChEBI" id="CHEBI:43474"/>
        <dbReference type="ChEBI" id="CHEBI:57699"/>
        <dbReference type="ChEBI" id="CHEBI:57980"/>
        <dbReference type="EC" id="3.1.3.15"/>
    </reaction>
</comment>
<feature type="domain" description="PHP" evidence="9">
    <location>
        <begin position="4"/>
        <end position="210"/>
    </location>
</feature>
<evidence type="ECO:0000313" key="11">
    <source>
        <dbReference type="Proteomes" id="UP000199662"/>
    </source>
</evidence>
<dbReference type="Pfam" id="PF13263">
    <property type="entry name" value="PHP_C"/>
    <property type="match status" value="1"/>
</dbReference>
<evidence type="ECO:0000256" key="2">
    <source>
        <dbReference type="ARBA" id="ARBA00009152"/>
    </source>
</evidence>
<dbReference type="GO" id="GO:0005737">
    <property type="term" value="C:cytoplasm"/>
    <property type="evidence" value="ECO:0007669"/>
    <property type="project" value="TreeGrafter"/>
</dbReference>
<keyword evidence="11" id="KW-1185">Reference proteome</keyword>
<evidence type="ECO:0000259" key="9">
    <source>
        <dbReference type="Pfam" id="PF02811"/>
    </source>
</evidence>
<evidence type="ECO:0000256" key="5">
    <source>
        <dbReference type="ARBA" id="ARBA00022801"/>
    </source>
</evidence>
<dbReference type="UniPathway" id="UPA00031">
    <property type="reaction ID" value="UER00013"/>
</dbReference>
<dbReference type="InterPro" id="IPR016195">
    <property type="entry name" value="Pol/histidinol_Pase-like"/>
</dbReference>
<evidence type="ECO:0000256" key="8">
    <source>
        <dbReference type="RuleBase" id="RU366003"/>
    </source>
</evidence>
<keyword evidence="6 8" id="KW-0368">Histidine biosynthesis</keyword>
<evidence type="ECO:0000256" key="4">
    <source>
        <dbReference type="ARBA" id="ARBA00022605"/>
    </source>
</evidence>
<dbReference type="RefSeq" id="WP_091830896.1">
    <property type="nucleotide sequence ID" value="NZ_FNZK01000007.1"/>
</dbReference>
<comment type="pathway">
    <text evidence="1 8">Amino-acid biosynthesis; L-histidine biosynthesis; L-histidine from 5-phospho-alpha-D-ribose 1-diphosphate: step 8/9.</text>
</comment>
<name>A0A1H6YY44_9FIRM</name>
<sequence>MKFDYHMHFEYGSYDLDWVQGFFTSAAARGIDEIGISEHSHGFSDFKDLYYEDLILDDSFVGSFQQKWLKENKFKYSLDDYFTFINTLKQKGYRVKTGIEVCNFQNQAKVKDILARYPFDYIIGSVHFLRGWAYDSSAIKAEWENHALSDIYTWYAEEVETLCASGLYDVLGHPFNIRLFKFLPEFDVTPILERVALALSQANMAIDINTGTFYRYPIAEISPYPAFLKIAKKYDLPIITSSDAHKPEDCGRYIDDAIAYARQYGYDSCLQFTQRQRTNIKFD</sequence>